<keyword evidence="2" id="KW-1185">Reference proteome</keyword>
<evidence type="ECO:0000313" key="2">
    <source>
        <dbReference type="Proteomes" id="UP000198703"/>
    </source>
</evidence>
<reference evidence="1 2" key="1">
    <citation type="submission" date="2016-10" db="EMBL/GenBank/DDBJ databases">
        <authorList>
            <person name="de Groot N.N."/>
        </authorList>
    </citation>
    <scope>NUCLEOTIDE SEQUENCE [LARGE SCALE GENOMIC DNA]</scope>
    <source>
        <strain evidence="1 2">DSM 15345</strain>
    </source>
</reference>
<gene>
    <name evidence="1" type="ORF">SAMN05444370_108103</name>
</gene>
<protein>
    <submittedName>
        <fullName evidence="1">Uncharacterized protein</fullName>
    </submittedName>
</protein>
<organism evidence="1 2">
    <name type="scientific">Rubrimonas cliftonensis</name>
    <dbReference type="NCBI Taxonomy" id="89524"/>
    <lineage>
        <taxon>Bacteria</taxon>
        <taxon>Pseudomonadati</taxon>
        <taxon>Pseudomonadota</taxon>
        <taxon>Alphaproteobacteria</taxon>
        <taxon>Rhodobacterales</taxon>
        <taxon>Paracoccaceae</taxon>
        <taxon>Rubrimonas</taxon>
    </lineage>
</organism>
<proteinExistence type="predicted"/>
<name>A0A1H4CXZ1_9RHOB</name>
<dbReference type="OrthoDB" id="8335209at2"/>
<evidence type="ECO:0000313" key="1">
    <source>
        <dbReference type="EMBL" id="SEA65257.1"/>
    </source>
</evidence>
<dbReference type="STRING" id="89524.SAMN05444370_108103"/>
<dbReference type="AlphaFoldDB" id="A0A1H4CXZ1"/>
<dbReference type="EMBL" id="FNQM01000008">
    <property type="protein sequence ID" value="SEA65257.1"/>
    <property type="molecule type" value="Genomic_DNA"/>
</dbReference>
<dbReference type="RefSeq" id="WP_093254291.1">
    <property type="nucleotide sequence ID" value="NZ_FNQM01000008.1"/>
</dbReference>
<sequence>MTAPAIRRIVFTGDFLRPSPYRWRPTQHYNIRWLRQLLGAPLGLATRLPIETVVWGRGSVASEGVDGAAAALIYDAFGLPRSSDGWARLSTAAAVPDLVETFIHGLFRDALVIGFETPPMLEGCLRRAGVPHIDVINHPVRFLDDIFLGFRSDLAPVRAALARHAVREDRLRLMAGVQAAAAQRLFEKALEPRSLLFLMQVADDRSQIRDGAFVGATDYLEEIAALARGFSRVYVKEHPLQPRSPHSRAILARCPNAETAVENFYSLVATDQIAAVASLSSSATLEAGYFGKAAHYLLGAPYALAPDGRAPAPHEHVGVFDAFLTPDFWREALDGTVPVTATDGLRPPFKPNRLRASLRSFWGFNQIDTDAAVALPLRDALSPLEARLAALESAGGPGSAGAGAPRLPRDLRPDLRLRPRAALDWDGGVEIEPGEEGHAVFGPYLALPPGRYRLRLAVAAPPRPRRLLSRRRAGEAARFEVALGAAAVVWAAALSELPAPSRRAGGERRVTVAFEASGAPGAAPFEFRVWAAADAALTIRTLRLEAVDGLAGAGGAG</sequence>
<dbReference type="Proteomes" id="UP000198703">
    <property type="component" value="Unassembled WGS sequence"/>
</dbReference>
<accession>A0A1H4CXZ1</accession>